<dbReference type="AlphaFoldDB" id="A0AAV2PW76"/>
<dbReference type="Pfam" id="PF01734">
    <property type="entry name" value="Patatin"/>
    <property type="match status" value="1"/>
</dbReference>
<feature type="domain" description="PNPLA" evidence="4">
    <location>
        <begin position="6"/>
        <end position="173"/>
    </location>
</feature>
<sequence length="387" mass="43411">MPEESLSFAGCGFLGIYHIGCAAAIKKHAPHLVKGRLLGASAGTLAAAGLLCDIPAEEMTSSVIEIAMEARRRLLGPFSPSFHVDTLLRDGMYDMFPEDAHIRVSGKIQISVTRVWDRKNVLLTHFNTKDELITALLCSSFIPGFSGWLPHSFDGVRYIDGGFSDNLPHHDDNTITVSPFAGEAKISPVDGESSTYTLSLFGTSLSMSMENLHRLSQVMLPPAPEVLHKMCRQGYTDTLEFLINHNIINSLKTIPSHEIYNQDLPEEVAAVFKELIDSEMLKKYPAKVTVKDILSLQLANVTCFKFLETNVHEEDSNYTYYTRNCLAQISNSLNWTIDNFAPDHQRAMDRFYEAYDRYGMYSILTSYTMLSFYGILGAYICLQERML</sequence>
<gene>
    <name evidence="5" type="ORF">MNOR_LOCUS5397</name>
</gene>
<evidence type="ECO:0000256" key="2">
    <source>
        <dbReference type="PROSITE-ProRule" id="PRU01161"/>
    </source>
</evidence>
<comment type="caution">
    <text evidence="5">The sequence shown here is derived from an EMBL/GenBank/DDBJ whole genome shotgun (WGS) entry which is preliminary data.</text>
</comment>
<evidence type="ECO:0000259" key="4">
    <source>
        <dbReference type="PROSITE" id="PS51635"/>
    </source>
</evidence>
<dbReference type="Gene3D" id="3.40.1090.10">
    <property type="entry name" value="Cytosolic phospholipase A2 catalytic domain"/>
    <property type="match status" value="2"/>
</dbReference>
<feature type="transmembrane region" description="Helical" evidence="3">
    <location>
        <begin position="358"/>
        <end position="382"/>
    </location>
</feature>
<feature type="active site" description="Nucleophile" evidence="2">
    <location>
        <position position="41"/>
    </location>
</feature>
<dbReference type="Proteomes" id="UP001497623">
    <property type="component" value="Unassembled WGS sequence"/>
</dbReference>
<dbReference type="EMBL" id="CAXKWB010002080">
    <property type="protein sequence ID" value="CAL4066150.1"/>
    <property type="molecule type" value="Genomic_DNA"/>
</dbReference>
<keyword evidence="3" id="KW-0472">Membrane</keyword>
<keyword evidence="1 2" id="KW-0443">Lipid metabolism</keyword>
<name>A0AAV2PW76_MEGNR</name>
<keyword evidence="2" id="KW-0378">Hydrolase</keyword>
<keyword evidence="3" id="KW-1133">Transmembrane helix</keyword>
<dbReference type="PANTHER" id="PTHR12406">
    <property type="entry name" value="CALCIUM-INDEPENDENT PHOSPHOLIPASE A2 IPLA2 -RELATED"/>
    <property type="match status" value="1"/>
</dbReference>
<proteinExistence type="predicted"/>
<feature type="short sequence motif" description="DGA/G" evidence="2">
    <location>
        <begin position="160"/>
        <end position="162"/>
    </location>
</feature>
<dbReference type="GO" id="GO:0005811">
    <property type="term" value="C:lipid droplet"/>
    <property type="evidence" value="ECO:0007669"/>
    <property type="project" value="TreeGrafter"/>
</dbReference>
<evidence type="ECO:0000313" key="5">
    <source>
        <dbReference type="EMBL" id="CAL4066150.1"/>
    </source>
</evidence>
<keyword evidence="3" id="KW-0812">Transmembrane</keyword>
<dbReference type="GO" id="GO:0055088">
    <property type="term" value="P:lipid homeostasis"/>
    <property type="evidence" value="ECO:0007669"/>
    <property type="project" value="TreeGrafter"/>
</dbReference>
<feature type="short sequence motif" description="GXGXXG" evidence="2">
    <location>
        <begin position="10"/>
        <end position="15"/>
    </location>
</feature>
<organism evidence="5 6">
    <name type="scientific">Meganyctiphanes norvegica</name>
    <name type="common">Northern krill</name>
    <name type="synonym">Thysanopoda norvegica</name>
    <dbReference type="NCBI Taxonomy" id="48144"/>
    <lineage>
        <taxon>Eukaryota</taxon>
        <taxon>Metazoa</taxon>
        <taxon>Ecdysozoa</taxon>
        <taxon>Arthropoda</taxon>
        <taxon>Crustacea</taxon>
        <taxon>Multicrustacea</taxon>
        <taxon>Malacostraca</taxon>
        <taxon>Eumalacostraca</taxon>
        <taxon>Eucarida</taxon>
        <taxon>Euphausiacea</taxon>
        <taxon>Euphausiidae</taxon>
        <taxon>Meganyctiphanes</taxon>
    </lineage>
</organism>
<feature type="short sequence motif" description="GXSXG" evidence="2">
    <location>
        <begin position="39"/>
        <end position="43"/>
    </location>
</feature>
<dbReference type="PROSITE" id="PS51635">
    <property type="entry name" value="PNPLA"/>
    <property type="match status" value="1"/>
</dbReference>
<feature type="active site" description="Proton acceptor" evidence="2">
    <location>
        <position position="160"/>
    </location>
</feature>
<evidence type="ECO:0000313" key="6">
    <source>
        <dbReference type="Proteomes" id="UP001497623"/>
    </source>
</evidence>
<dbReference type="GO" id="GO:0004806">
    <property type="term" value="F:triacylglycerol lipase activity"/>
    <property type="evidence" value="ECO:0007669"/>
    <property type="project" value="TreeGrafter"/>
</dbReference>
<dbReference type="InterPro" id="IPR033562">
    <property type="entry name" value="PLPL"/>
</dbReference>
<reference evidence="5 6" key="1">
    <citation type="submission" date="2024-05" db="EMBL/GenBank/DDBJ databases">
        <authorList>
            <person name="Wallberg A."/>
        </authorList>
    </citation>
    <scope>NUCLEOTIDE SEQUENCE [LARGE SCALE GENOMIC DNA]</scope>
</reference>
<dbReference type="GO" id="GO:0016020">
    <property type="term" value="C:membrane"/>
    <property type="evidence" value="ECO:0007669"/>
    <property type="project" value="TreeGrafter"/>
</dbReference>
<protein>
    <recommendedName>
        <fullName evidence="4">PNPLA domain-containing protein</fullName>
    </recommendedName>
</protein>
<dbReference type="GO" id="GO:0019433">
    <property type="term" value="P:triglyceride catabolic process"/>
    <property type="evidence" value="ECO:0007669"/>
    <property type="project" value="TreeGrafter"/>
</dbReference>
<dbReference type="GO" id="GO:0005737">
    <property type="term" value="C:cytoplasm"/>
    <property type="evidence" value="ECO:0007669"/>
    <property type="project" value="TreeGrafter"/>
</dbReference>
<feature type="non-terminal residue" evidence="5">
    <location>
        <position position="387"/>
    </location>
</feature>
<dbReference type="PANTHER" id="PTHR12406:SF41">
    <property type="entry name" value="BRUMMER, ISOFORM B-RELATED"/>
    <property type="match status" value="1"/>
</dbReference>
<keyword evidence="6" id="KW-1185">Reference proteome</keyword>
<evidence type="ECO:0000256" key="1">
    <source>
        <dbReference type="ARBA" id="ARBA00023098"/>
    </source>
</evidence>
<dbReference type="InterPro" id="IPR002641">
    <property type="entry name" value="PNPLA_dom"/>
</dbReference>
<keyword evidence="2" id="KW-0442">Lipid degradation</keyword>
<accession>A0AAV2PW76</accession>
<dbReference type="SUPFAM" id="SSF52151">
    <property type="entry name" value="FabD/lysophospholipase-like"/>
    <property type="match status" value="1"/>
</dbReference>
<evidence type="ECO:0000256" key="3">
    <source>
        <dbReference type="SAM" id="Phobius"/>
    </source>
</evidence>
<dbReference type="InterPro" id="IPR016035">
    <property type="entry name" value="Acyl_Trfase/lysoPLipase"/>
</dbReference>